<evidence type="ECO:0000313" key="1">
    <source>
        <dbReference type="EMBL" id="MCD7462500.1"/>
    </source>
</evidence>
<name>A0ABS8STZ8_DATST</name>
<accession>A0ABS8STZ8</accession>
<protein>
    <submittedName>
        <fullName evidence="1">Uncharacterized protein</fullName>
    </submittedName>
</protein>
<keyword evidence="2" id="KW-1185">Reference proteome</keyword>
<dbReference type="Proteomes" id="UP000823775">
    <property type="component" value="Unassembled WGS sequence"/>
</dbReference>
<reference evidence="1 2" key="1">
    <citation type="journal article" date="2021" name="BMC Genomics">
        <title>Datura genome reveals duplications of psychoactive alkaloid biosynthetic genes and high mutation rate following tissue culture.</title>
        <authorList>
            <person name="Rajewski A."/>
            <person name="Carter-House D."/>
            <person name="Stajich J."/>
            <person name="Litt A."/>
        </authorList>
    </citation>
    <scope>NUCLEOTIDE SEQUENCE [LARGE SCALE GENOMIC DNA]</scope>
    <source>
        <strain evidence="1">AR-01</strain>
    </source>
</reference>
<proteinExistence type="predicted"/>
<sequence>MARNNGMGREGHRGKWRFVTEGKSGGRSCELFPAVFRRPVRWRREREVAQVEGKVERGREVLMMRRGGEERKGKGAVFMTGAVMVVTGRRRGRREWWEAAAD</sequence>
<evidence type="ECO:0000313" key="2">
    <source>
        <dbReference type="Proteomes" id="UP000823775"/>
    </source>
</evidence>
<comment type="caution">
    <text evidence="1">The sequence shown here is derived from an EMBL/GenBank/DDBJ whole genome shotgun (WGS) entry which is preliminary data.</text>
</comment>
<dbReference type="EMBL" id="JACEIK010000808">
    <property type="protein sequence ID" value="MCD7462500.1"/>
    <property type="molecule type" value="Genomic_DNA"/>
</dbReference>
<organism evidence="1 2">
    <name type="scientific">Datura stramonium</name>
    <name type="common">Jimsonweed</name>
    <name type="synonym">Common thornapple</name>
    <dbReference type="NCBI Taxonomy" id="4076"/>
    <lineage>
        <taxon>Eukaryota</taxon>
        <taxon>Viridiplantae</taxon>
        <taxon>Streptophyta</taxon>
        <taxon>Embryophyta</taxon>
        <taxon>Tracheophyta</taxon>
        <taxon>Spermatophyta</taxon>
        <taxon>Magnoliopsida</taxon>
        <taxon>eudicotyledons</taxon>
        <taxon>Gunneridae</taxon>
        <taxon>Pentapetalae</taxon>
        <taxon>asterids</taxon>
        <taxon>lamiids</taxon>
        <taxon>Solanales</taxon>
        <taxon>Solanaceae</taxon>
        <taxon>Solanoideae</taxon>
        <taxon>Datureae</taxon>
        <taxon>Datura</taxon>
    </lineage>
</organism>
<gene>
    <name evidence="1" type="ORF">HAX54_048677</name>
</gene>